<dbReference type="GO" id="GO:0016791">
    <property type="term" value="F:phosphatase activity"/>
    <property type="evidence" value="ECO:0007669"/>
    <property type="project" value="TreeGrafter"/>
</dbReference>
<dbReference type="SUPFAM" id="SSF56784">
    <property type="entry name" value="HAD-like"/>
    <property type="match status" value="1"/>
</dbReference>
<dbReference type="InterPro" id="IPR006379">
    <property type="entry name" value="HAD-SF_hydro_IIB"/>
</dbReference>
<dbReference type="InterPro" id="IPR023214">
    <property type="entry name" value="HAD_sf"/>
</dbReference>
<dbReference type="AlphaFoldDB" id="A0A1I6IMN3"/>
<dbReference type="PANTHER" id="PTHR10000:SF8">
    <property type="entry name" value="HAD SUPERFAMILY HYDROLASE-LIKE, TYPE 3"/>
    <property type="match status" value="1"/>
</dbReference>
<protein>
    <submittedName>
        <fullName evidence="1">Haloacid dehalogenase-like hydrolase</fullName>
    </submittedName>
</protein>
<proteinExistence type="predicted"/>
<dbReference type="EMBL" id="FOYZ01000003">
    <property type="protein sequence ID" value="SFR67983.1"/>
    <property type="molecule type" value="Genomic_DNA"/>
</dbReference>
<evidence type="ECO:0000313" key="2">
    <source>
        <dbReference type="Proteomes" id="UP000199659"/>
    </source>
</evidence>
<organism evidence="1 2">
    <name type="scientific">Anaeromicropila populeti</name>
    <dbReference type="NCBI Taxonomy" id="37658"/>
    <lineage>
        <taxon>Bacteria</taxon>
        <taxon>Bacillati</taxon>
        <taxon>Bacillota</taxon>
        <taxon>Clostridia</taxon>
        <taxon>Lachnospirales</taxon>
        <taxon>Lachnospiraceae</taxon>
        <taxon>Anaeromicropila</taxon>
    </lineage>
</organism>
<dbReference type="RefSeq" id="WP_177214544.1">
    <property type="nucleotide sequence ID" value="NZ_FOYZ01000003.1"/>
</dbReference>
<dbReference type="Pfam" id="PF08282">
    <property type="entry name" value="Hydrolase_3"/>
    <property type="match status" value="1"/>
</dbReference>
<gene>
    <name evidence="1" type="ORF">SAMN05661086_00912</name>
</gene>
<name>A0A1I6IMN3_9FIRM</name>
<dbReference type="Proteomes" id="UP000199659">
    <property type="component" value="Unassembled WGS sequence"/>
</dbReference>
<reference evidence="1 2" key="1">
    <citation type="submission" date="2016-10" db="EMBL/GenBank/DDBJ databases">
        <authorList>
            <person name="de Groot N.N."/>
        </authorList>
    </citation>
    <scope>NUCLEOTIDE SEQUENCE [LARGE SCALE GENOMIC DNA]</scope>
    <source>
        <strain evidence="1 2">743A</strain>
    </source>
</reference>
<dbReference type="NCBIfam" id="TIGR01484">
    <property type="entry name" value="HAD-SF-IIB"/>
    <property type="match status" value="1"/>
</dbReference>
<dbReference type="PANTHER" id="PTHR10000">
    <property type="entry name" value="PHOSPHOSERINE PHOSPHATASE"/>
    <property type="match status" value="1"/>
</dbReference>
<dbReference type="InterPro" id="IPR036412">
    <property type="entry name" value="HAD-like_sf"/>
</dbReference>
<keyword evidence="2" id="KW-1185">Reference proteome</keyword>
<sequence length="259" mass="29669">MDRKKIFVFDLDGTIIENNQPLDNSINDVLKKLICCGHHIIFSTARSIRGAAHVLPEWCQRHTIIYCNGAFAEQNKKLIFSTPIASDRIANLLEIVDLTGNPYYVELGHYFYHPDSQHHSFYNSLQLEGPADYIQDKSILFEKPVYKIVILENQKQTNFRQLLSLHAFHNLEMYYHSDGSIDIVAENCTKWTALSHILGSHTAYDIISFGNDINDIDLLKYSTFGIAVNPQCEQLKQIADKVLDFQGSHHLINTILDFI</sequence>
<dbReference type="Gene3D" id="3.40.50.1000">
    <property type="entry name" value="HAD superfamily/HAD-like"/>
    <property type="match status" value="1"/>
</dbReference>
<dbReference type="GO" id="GO:0000287">
    <property type="term" value="F:magnesium ion binding"/>
    <property type="evidence" value="ECO:0007669"/>
    <property type="project" value="TreeGrafter"/>
</dbReference>
<keyword evidence="1" id="KW-0378">Hydrolase</keyword>
<evidence type="ECO:0000313" key="1">
    <source>
        <dbReference type="EMBL" id="SFR67983.1"/>
    </source>
</evidence>
<accession>A0A1I6IMN3</accession>
<dbReference type="STRING" id="37658.SAMN05661086_00912"/>
<dbReference type="Gene3D" id="3.30.1240.10">
    <property type="match status" value="1"/>
</dbReference>
<dbReference type="GO" id="GO:0005829">
    <property type="term" value="C:cytosol"/>
    <property type="evidence" value="ECO:0007669"/>
    <property type="project" value="TreeGrafter"/>
</dbReference>